<keyword evidence="2" id="KW-1185">Reference proteome</keyword>
<dbReference type="GeneID" id="65122274"/>
<dbReference type="EMBL" id="MN310541">
    <property type="protein sequence ID" value="QFG04494.1"/>
    <property type="molecule type" value="Genomic_DNA"/>
</dbReference>
<protein>
    <submittedName>
        <fullName evidence="1">Head-to-tail stopper</fullName>
    </submittedName>
</protein>
<name>A0A5J6T2E9_9CAUD</name>
<evidence type="ECO:0000313" key="1">
    <source>
        <dbReference type="EMBL" id="QFG04494.1"/>
    </source>
</evidence>
<accession>A0A5J6T2E9</accession>
<organism evidence="1 2">
    <name type="scientific">Mycobacterium phage Jeeves</name>
    <dbReference type="NCBI Taxonomy" id="2652402"/>
    <lineage>
        <taxon>Viruses</taxon>
        <taxon>Duplodnaviria</taxon>
        <taxon>Heunggongvirae</taxon>
        <taxon>Uroviricota</taxon>
        <taxon>Caudoviricetes</taxon>
        <taxon>Luchadorvirus</taxon>
        <taxon>Luchadorvirus jeeves</taxon>
        <taxon>Lucadorvirus jeeves</taxon>
    </lineage>
</organism>
<dbReference type="RefSeq" id="YP_010104329.1">
    <property type="nucleotide sequence ID" value="NC_055817.1"/>
</dbReference>
<gene>
    <name evidence="1" type="primary">19</name>
    <name evidence="1" type="ORF">SEA_JEEVES_19</name>
</gene>
<dbReference type="KEGG" id="vg:65122274"/>
<evidence type="ECO:0000313" key="2">
    <source>
        <dbReference type="Proteomes" id="UP000327532"/>
    </source>
</evidence>
<proteinExistence type="predicted"/>
<dbReference type="Proteomes" id="UP000327532">
    <property type="component" value="Segment"/>
</dbReference>
<reference evidence="1 2" key="1">
    <citation type="submission" date="2019-08" db="EMBL/GenBank/DDBJ databases">
        <authorList>
            <person name="Pratt D."/>
            <person name="Casey M."/>
            <person name="Delaney K."/>
            <person name="Garza G."/>
            <person name="Hunt M."/>
            <person name="Riley S."/>
            <person name="Reid J."/>
            <person name="Ettinger A.-S.H."/>
            <person name="Ettinger W.F."/>
            <person name="Fay M."/>
            <person name="Mckenzie S.K."/>
            <person name="Anders K.R."/>
            <person name="Garlena R.A."/>
            <person name="Russell D.A."/>
            <person name="Pope W.H."/>
            <person name="Jacobs-Sera D."/>
            <person name="Hatfull G.F."/>
        </authorList>
    </citation>
    <scope>NUCLEOTIDE SEQUENCE [LARGE SCALE GENOMIC DNA]</scope>
</reference>
<sequence>MSLLDTGARYQPCIVYPEVLVIDGDGNKRTKASTTGIPAIARFQVANQSGTSARRAEQDNEGYESEKVYRMRFPRSFTKEHGELGAQSEIEWRGKRWALFGDATVYDSSPSLARVDYTIKRY</sequence>